<dbReference type="InterPro" id="IPR013825">
    <property type="entry name" value="Topo_IA_cen_sub2"/>
</dbReference>
<comment type="catalytic activity">
    <reaction evidence="1 6">
        <text>ATP-independent breakage of single-stranded DNA, followed by passage and rejoining.</text>
        <dbReference type="EC" id="5.6.2.1"/>
    </reaction>
</comment>
<evidence type="ECO:0000256" key="1">
    <source>
        <dbReference type="ARBA" id="ARBA00000213"/>
    </source>
</evidence>
<feature type="domain" description="Toprim" evidence="8">
    <location>
        <begin position="2"/>
        <end position="147"/>
    </location>
</feature>
<dbReference type="PANTHER" id="PTHR11390:SF21">
    <property type="entry name" value="DNA TOPOISOMERASE 3-ALPHA"/>
    <property type="match status" value="1"/>
</dbReference>
<feature type="domain" description="Topo IA-type catalytic" evidence="9">
    <location>
        <begin position="165"/>
        <end position="593"/>
    </location>
</feature>
<evidence type="ECO:0000256" key="6">
    <source>
        <dbReference type="RuleBase" id="RU362092"/>
    </source>
</evidence>
<reference evidence="10" key="1">
    <citation type="submission" date="2020-01" db="EMBL/GenBank/DDBJ databases">
        <title>Genome Sequencing of Three Apophysomyces-Like Fungal Strains Confirms a Novel Fungal Genus in the Mucoromycota with divergent Burkholderia-like Endosymbiotic Bacteria.</title>
        <authorList>
            <person name="Stajich J.E."/>
            <person name="Macias A.M."/>
            <person name="Carter-House D."/>
            <person name="Lovett B."/>
            <person name="Kasson L.R."/>
            <person name="Berry K."/>
            <person name="Grigoriev I."/>
            <person name="Chang Y."/>
            <person name="Spatafora J."/>
            <person name="Kasson M.T."/>
        </authorList>
    </citation>
    <scope>NUCLEOTIDE SEQUENCE</scope>
    <source>
        <strain evidence="10">NRRL A-21654</strain>
    </source>
</reference>
<dbReference type="GO" id="GO:0006310">
    <property type="term" value="P:DNA recombination"/>
    <property type="evidence" value="ECO:0007669"/>
    <property type="project" value="TreeGrafter"/>
</dbReference>
<proteinExistence type="inferred from homology"/>
<dbReference type="FunFam" id="3.40.50.140:FF:000003">
    <property type="entry name" value="DNA topoisomerase"/>
    <property type="match status" value="1"/>
</dbReference>
<evidence type="ECO:0000256" key="5">
    <source>
        <dbReference type="ARBA" id="ARBA00023235"/>
    </source>
</evidence>
<dbReference type="OrthoDB" id="430051at2759"/>
<evidence type="ECO:0000313" key="10">
    <source>
        <dbReference type="EMBL" id="KAF7727733.1"/>
    </source>
</evidence>
<dbReference type="Gene3D" id="2.70.20.10">
    <property type="entry name" value="Topoisomerase I, domain 3"/>
    <property type="match status" value="1"/>
</dbReference>
<dbReference type="Pfam" id="PF01751">
    <property type="entry name" value="Toprim"/>
    <property type="match status" value="1"/>
</dbReference>
<dbReference type="PROSITE" id="PS52039">
    <property type="entry name" value="TOPO_IA_2"/>
    <property type="match status" value="1"/>
</dbReference>
<dbReference type="SMART" id="SM00436">
    <property type="entry name" value="TOP1Bc"/>
    <property type="match status" value="1"/>
</dbReference>
<dbReference type="EC" id="5.6.2.1" evidence="6"/>
<comment type="function">
    <text evidence="6">Introduces a single-strand break via transesterification at a target site in duplex DNA. Releases the supercoiling and torsional tension of DNA introduced during the DNA replication and transcription by transiently cleaving and rejoining one strand of the DNA duplex. The scissile phosphodiester is attacked by the catalytic tyrosine of the enzyme, resulting in the formation of a DNA-(5'-phosphotyrosyl)-enzyme intermediate and the expulsion of a 3'-OH DNA strand.</text>
</comment>
<evidence type="ECO:0000256" key="2">
    <source>
        <dbReference type="ARBA" id="ARBA00009446"/>
    </source>
</evidence>
<dbReference type="Gene3D" id="1.10.290.10">
    <property type="entry name" value="Topoisomerase I, domain 4"/>
    <property type="match status" value="1"/>
</dbReference>
<evidence type="ECO:0000259" key="8">
    <source>
        <dbReference type="PROSITE" id="PS50880"/>
    </source>
</evidence>
<dbReference type="InterPro" id="IPR013824">
    <property type="entry name" value="Topo_IA_cen_sub1"/>
</dbReference>
<keyword evidence="11" id="KW-1185">Reference proteome</keyword>
<comment type="caution">
    <text evidence="10">The sequence shown here is derived from an EMBL/GenBank/DDBJ whole genome shotgun (WGS) entry which is preliminary data.</text>
</comment>
<feature type="compositionally biased region" description="Gly residues" evidence="7">
    <location>
        <begin position="643"/>
        <end position="660"/>
    </location>
</feature>
<dbReference type="InterPro" id="IPR013826">
    <property type="entry name" value="Topo_IA_cen_sub3"/>
</dbReference>
<gene>
    <name evidence="10" type="primary">TOP3</name>
    <name evidence="10" type="ORF">EC973_007192</name>
</gene>
<dbReference type="InterPro" id="IPR003601">
    <property type="entry name" value="Topo_IA_2"/>
</dbReference>
<dbReference type="FunFam" id="1.10.290.10:FF:000001">
    <property type="entry name" value="DNA topoisomerase"/>
    <property type="match status" value="1"/>
</dbReference>
<keyword evidence="5 6" id="KW-0413">Isomerase</keyword>
<dbReference type="CDD" id="cd03362">
    <property type="entry name" value="TOPRIM_TopoIA_TopoIII"/>
    <property type="match status" value="1"/>
</dbReference>
<evidence type="ECO:0000256" key="3">
    <source>
        <dbReference type="ARBA" id="ARBA00023029"/>
    </source>
</evidence>
<dbReference type="InterPro" id="IPR006171">
    <property type="entry name" value="TOPRIM_dom"/>
</dbReference>
<dbReference type="GO" id="GO:0006281">
    <property type="term" value="P:DNA repair"/>
    <property type="evidence" value="ECO:0007669"/>
    <property type="project" value="TreeGrafter"/>
</dbReference>
<name>A0A8H7BPN3_9FUNG</name>
<dbReference type="InterPro" id="IPR003602">
    <property type="entry name" value="Topo_IA_DNA-bd_dom"/>
</dbReference>
<dbReference type="PRINTS" id="PR00417">
    <property type="entry name" value="PRTPISMRASEI"/>
</dbReference>
<dbReference type="InterPro" id="IPR034144">
    <property type="entry name" value="TOPRIM_TopoIII"/>
</dbReference>
<feature type="compositionally biased region" description="Polar residues" evidence="7">
    <location>
        <begin position="664"/>
        <end position="675"/>
    </location>
</feature>
<sequence>MRVLCVAEKPSAAKKIAGILSQSSFQTNNTSDTYIKNYIFNYTFNQRSAQVTMTSLRGHAMQLDFDQTISKNWRACDPEDLFEAPVYRTVSEDAQAIANNLRQQARTAEILFIWTDCDREGEAIGAEVVEICQTVNRRLQVWRARFSAMQPEAIHRAAREPTTMDERQVDAVFARSELDLRIGAAFTRFQTLKLRPFFHEDRKVVSYGSCQFPTLGFVVDRYISIKNFVPEPFWKIDMSYTQPTTQNKDREEPITTKFHWKRGQMFDRWSCFVLYEMCYQNPMATVTRVRKKETKKWKPLPLTTVEMQKVCCRALRMTGEQIMKVAEELYTSGLISYPRTETDQFDKGFQFRPLIQMQSNDPRWGQYAQLLLDGEFENPRNGRNNDKAHPPIHPTGYDATLQGNHRSLYEFIVRRFLGCCWKNAIGYETSVDVKIAEEEFDAKGLVIVKRNYLEVYTYDKWEGKFLPEFRENDEFMPTVLEMNSSVTQAPSPLTEYDLITLMEKNGIGTDATIAEHIQKILDRRYAFKRGQHFHPCTLGIALVLGYDEIGFDSSLSKPFLRQEMEADLKRICEGKKDKSDVLRQSVQRYRQMFIKSVEGFPKMVTSMEQYYRPNEDQLSFEITNQNGNNNNASAQHGNNSNGGRSGRGSRGGRGGRGSRGGQATRGNRQSQNRGSGSRARRPTFL</sequence>
<dbReference type="SMART" id="SM00493">
    <property type="entry name" value="TOPRIM"/>
    <property type="match status" value="1"/>
</dbReference>
<dbReference type="GO" id="GO:0003677">
    <property type="term" value="F:DNA binding"/>
    <property type="evidence" value="ECO:0007669"/>
    <property type="project" value="UniProtKB-KW"/>
</dbReference>
<dbReference type="PROSITE" id="PS00396">
    <property type="entry name" value="TOPO_IA_1"/>
    <property type="match status" value="1"/>
</dbReference>
<comment type="similarity">
    <text evidence="2 6">Belongs to the type IA topoisomerase family.</text>
</comment>
<dbReference type="Pfam" id="PF01131">
    <property type="entry name" value="Topoisom_bac"/>
    <property type="match status" value="1"/>
</dbReference>
<organism evidence="10 11">
    <name type="scientific">Apophysomyces ossiformis</name>
    <dbReference type="NCBI Taxonomy" id="679940"/>
    <lineage>
        <taxon>Eukaryota</taxon>
        <taxon>Fungi</taxon>
        <taxon>Fungi incertae sedis</taxon>
        <taxon>Mucoromycota</taxon>
        <taxon>Mucoromycotina</taxon>
        <taxon>Mucoromycetes</taxon>
        <taxon>Mucorales</taxon>
        <taxon>Mucorineae</taxon>
        <taxon>Mucoraceae</taxon>
        <taxon>Apophysomyces</taxon>
    </lineage>
</organism>
<dbReference type="SMART" id="SM00437">
    <property type="entry name" value="TOP1Ac"/>
    <property type="match status" value="1"/>
</dbReference>
<dbReference type="PROSITE" id="PS50880">
    <property type="entry name" value="TOPRIM"/>
    <property type="match status" value="1"/>
</dbReference>
<dbReference type="SUPFAM" id="SSF56712">
    <property type="entry name" value="Prokaryotic type I DNA topoisomerase"/>
    <property type="match status" value="1"/>
</dbReference>
<dbReference type="InterPro" id="IPR000380">
    <property type="entry name" value="Topo_IA"/>
</dbReference>
<dbReference type="AlphaFoldDB" id="A0A8H7BPN3"/>
<dbReference type="GO" id="GO:0006265">
    <property type="term" value="P:DNA topological change"/>
    <property type="evidence" value="ECO:0007669"/>
    <property type="project" value="InterPro"/>
</dbReference>
<dbReference type="Gene3D" id="1.10.460.10">
    <property type="entry name" value="Topoisomerase I, domain 2"/>
    <property type="match status" value="1"/>
</dbReference>
<dbReference type="PANTHER" id="PTHR11390">
    <property type="entry name" value="PROKARYOTIC DNA TOPOISOMERASE"/>
    <property type="match status" value="1"/>
</dbReference>
<feature type="region of interest" description="Disordered" evidence="7">
    <location>
        <begin position="621"/>
        <end position="685"/>
    </location>
</feature>
<dbReference type="InterPro" id="IPR023405">
    <property type="entry name" value="Topo_IA_core_domain"/>
</dbReference>
<keyword evidence="3 6" id="KW-0799">Topoisomerase</keyword>
<evidence type="ECO:0000256" key="7">
    <source>
        <dbReference type="SAM" id="MobiDB-lite"/>
    </source>
</evidence>
<dbReference type="GO" id="GO:0003917">
    <property type="term" value="F:DNA topoisomerase type I (single strand cut, ATP-independent) activity"/>
    <property type="evidence" value="ECO:0007669"/>
    <property type="project" value="UniProtKB-EC"/>
</dbReference>
<dbReference type="EMBL" id="JABAYA010000050">
    <property type="protein sequence ID" value="KAF7727733.1"/>
    <property type="molecule type" value="Genomic_DNA"/>
</dbReference>
<feature type="compositionally biased region" description="Low complexity" evidence="7">
    <location>
        <begin position="624"/>
        <end position="642"/>
    </location>
</feature>
<evidence type="ECO:0000313" key="11">
    <source>
        <dbReference type="Proteomes" id="UP000605846"/>
    </source>
</evidence>
<dbReference type="InterPro" id="IPR023406">
    <property type="entry name" value="Topo_IA_AS"/>
</dbReference>
<evidence type="ECO:0000259" key="9">
    <source>
        <dbReference type="PROSITE" id="PS52039"/>
    </source>
</evidence>
<evidence type="ECO:0000256" key="4">
    <source>
        <dbReference type="ARBA" id="ARBA00023125"/>
    </source>
</evidence>
<dbReference type="GO" id="GO:0005634">
    <property type="term" value="C:nucleus"/>
    <property type="evidence" value="ECO:0007669"/>
    <property type="project" value="TreeGrafter"/>
</dbReference>
<keyword evidence="4 6" id="KW-0238">DNA-binding</keyword>
<dbReference type="InterPro" id="IPR013497">
    <property type="entry name" value="Topo_IA_cen"/>
</dbReference>
<protein>
    <recommendedName>
        <fullName evidence="6">DNA topoisomerase</fullName>
        <ecNumber evidence="6">5.6.2.1</ecNumber>
    </recommendedName>
</protein>
<dbReference type="CDD" id="cd00186">
    <property type="entry name" value="TOP1Ac"/>
    <property type="match status" value="1"/>
</dbReference>
<dbReference type="Proteomes" id="UP000605846">
    <property type="component" value="Unassembled WGS sequence"/>
</dbReference>
<accession>A0A8H7BPN3</accession>
<dbReference type="GO" id="GO:0031422">
    <property type="term" value="C:RecQ family helicase-topoisomerase III complex"/>
    <property type="evidence" value="ECO:0007669"/>
    <property type="project" value="TreeGrafter"/>
</dbReference>
<dbReference type="Gene3D" id="3.40.50.140">
    <property type="match status" value="1"/>
</dbReference>